<gene>
    <name evidence="3" type="ORF">HHK36_000842</name>
</gene>
<reference evidence="3 4" key="1">
    <citation type="submission" date="2020-04" db="EMBL/GenBank/DDBJ databases">
        <title>Plant Genome Project.</title>
        <authorList>
            <person name="Zhang R.-G."/>
        </authorList>
    </citation>
    <scope>NUCLEOTIDE SEQUENCE [LARGE SCALE GENOMIC DNA]</scope>
    <source>
        <strain evidence="3">YNK0</strain>
        <tissue evidence="3">Leaf</tissue>
    </source>
</reference>
<dbReference type="AlphaFoldDB" id="A0A834ZWK7"/>
<dbReference type="InterPro" id="IPR017441">
    <property type="entry name" value="Protein_kinase_ATP_BS"/>
</dbReference>
<dbReference type="Proteomes" id="UP000655225">
    <property type="component" value="Unassembled WGS sequence"/>
</dbReference>
<evidence type="ECO:0000313" key="3">
    <source>
        <dbReference type="EMBL" id="KAF8412870.1"/>
    </source>
</evidence>
<dbReference type="InterPro" id="IPR050823">
    <property type="entry name" value="Plant_Ser_Thr_Prot_Kinase"/>
</dbReference>
<dbReference type="PANTHER" id="PTHR45621">
    <property type="entry name" value="OS01G0588500 PROTEIN-RELATED"/>
    <property type="match status" value="1"/>
</dbReference>
<keyword evidence="1" id="KW-0547">Nucleotide-binding</keyword>
<sequence length="188" mass="20670">MSKESRPWRPFTVNCCSIEDQMVFGNFSRLTQNFSNNFLLGQGGFGTVHKGYVDESLRQELNAQTIAVKLLDIEGLQGHREWLDFTDKLSDLGLAKMGPEGSETHVSTRVMGTYGYAAPKYITTVTFGQWPATPKSSSNGVSAKGRRESRAGANLKPSPIAPIFRKSSISLGMDGTVASVEKHVYILY</sequence>
<feature type="region of interest" description="Disordered" evidence="2">
    <location>
        <begin position="133"/>
        <end position="152"/>
    </location>
</feature>
<protein>
    <submittedName>
        <fullName evidence="3">Uncharacterized protein</fullName>
    </submittedName>
</protein>
<accession>A0A834ZWK7</accession>
<comment type="caution">
    <text evidence="3">The sequence shown here is derived from an EMBL/GenBank/DDBJ whole genome shotgun (WGS) entry which is preliminary data.</text>
</comment>
<name>A0A834ZWK7_TETSI</name>
<dbReference type="EMBL" id="JABCRI010000001">
    <property type="protein sequence ID" value="KAF8412870.1"/>
    <property type="molecule type" value="Genomic_DNA"/>
</dbReference>
<dbReference type="GO" id="GO:0005524">
    <property type="term" value="F:ATP binding"/>
    <property type="evidence" value="ECO:0007669"/>
    <property type="project" value="UniProtKB-UniRule"/>
</dbReference>
<dbReference type="SUPFAM" id="SSF56112">
    <property type="entry name" value="Protein kinase-like (PK-like)"/>
    <property type="match status" value="1"/>
</dbReference>
<organism evidence="3 4">
    <name type="scientific">Tetracentron sinense</name>
    <name type="common">Spur-leaf</name>
    <dbReference type="NCBI Taxonomy" id="13715"/>
    <lineage>
        <taxon>Eukaryota</taxon>
        <taxon>Viridiplantae</taxon>
        <taxon>Streptophyta</taxon>
        <taxon>Embryophyta</taxon>
        <taxon>Tracheophyta</taxon>
        <taxon>Spermatophyta</taxon>
        <taxon>Magnoliopsida</taxon>
        <taxon>Trochodendrales</taxon>
        <taxon>Trochodendraceae</taxon>
        <taxon>Tetracentron</taxon>
    </lineage>
</organism>
<dbReference type="InterPro" id="IPR011009">
    <property type="entry name" value="Kinase-like_dom_sf"/>
</dbReference>
<evidence type="ECO:0000313" key="4">
    <source>
        <dbReference type="Proteomes" id="UP000655225"/>
    </source>
</evidence>
<keyword evidence="1" id="KW-0067">ATP-binding</keyword>
<evidence type="ECO:0000256" key="1">
    <source>
        <dbReference type="PROSITE-ProRule" id="PRU10141"/>
    </source>
</evidence>
<proteinExistence type="predicted"/>
<dbReference type="OrthoDB" id="4062651at2759"/>
<dbReference type="Gene3D" id="3.30.200.20">
    <property type="entry name" value="Phosphorylase Kinase, domain 1"/>
    <property type="match status" value="1"/>
</dbReference>
<feature type="binding site" evidence="1">
    <location>
        <position position="69"/>
    </location>
    <ligand>
        <name>ATP</name>
        <dbReference type="ChEBI" id="CHEBI:30616"/>
    </ligand>
</feature>
<evidence type="ECO:0000256" key="2">
    <source>
        <dbReference type="SAM" id="MobiDB-lite"/>
    </source>
</evidence>
<dbReference type="PROSITE" id="PS00107">
    <property type="entry name" value="PROTEIN_KINASE_ATP"/>
    <property type="match status" value="1"/>
</dbReference>
<keyword evidence="4" id="KW-1185">Reference proteome</keyword>